<keyword evidence="3" id="KW-0808">Transferase</keyword>
<name>A0A516PZE7_9ACTN</name>
<dbReference type="InterPro" id="IPR029044">
    <property type="entry name" value="Nucleotide-diphossugar_trans"/>
</dbReference>
<dbReference type="EMBL" id="CP041692">
    <property type="protein sequence ID" value="QDP96553.1"/>
    <property type="molecule type" value="Genomic_DNA"/>
</dbReference>
<dbReference type="RefSeq" id="WP_143986516.1">
    <property type="nucleotide sequence ID" value="NZ_CP041692.1"/>
</dbReference>
<reference evidence="3 4" key="1">
    <citation type="submission" date="2019-07" db="EMBL/GenBank/DDBJ databases">
        <title>Microlunatus dokdonensis sp. nov. isolated from the rhizospheric soil of the wild plant Elymus tsukushiensis.</title>
        <authorList>
            <person name="Ghim S.-Y."/>
            <person name="Hwang Y.-J."/>
            <person name="Son J.-S."/>
            <person name="Shin J.-H."/>
        </authorList>
    </citation>
    <scope>NUCLEOTIDE SEQUENCE [LARGE SCALE GENOMIC DNA]</scope>
    <source>
        <strain evidence="3 4">KUDC0627</strain>
    </source>
</reference>
<organism evidence="3 4">
    <name type="scientific">Microlunatus elymi</name>
    <dbReference type="NCBI Taxonomy" id="2596828"/>
    <lineage>
        <taxon>Bacteria</taxon>
        <taxon>Bacillati</taxon>
        <taxon>Actinomycetota</taxon>
        <taxon>Actinomycetes</taxon>
        <taxon>Propionibacteriales</taxon>
        <taxon>Propionibacteriaceae</taxon>
        <taxon>Microlunatus</taxon>
    </lineage>
</organism>
<dbReference type="PANTHER" id="PTHR22916:SF3">
    <property type="entry name" value="UDP-GLCNAC:BETAGAL BETA-1,3-N-ACETYLGLUCOSAMINYLTRANSFERASE-LIKE PROTEIN 1"/>
    <property type="match status" value="1"/>
</dbReference>
<dbReference type="OrthoDB" id="2676521at2"/>
<dbReference type="GO" id="GO:0016758">
    <property type="term" value="F:hexosyltransferase activity"/>
    <property type="evidence" value="ECO:0007669"/>
    <property type="project" value="UniProtKB-ARBA"/>
</dbReference>
<dbReference type="CDD" id="cd00761">
    <property type="entry name" value="Glyco_tranf_GTA_type"/>
    <property type="match status" value="1"/>
</dbReference>
<dbReference type="SUPFAM" id="SSF53448">
    <property type="entry name" value="Nucleotide-diphospho-sugar transferases"/>
    <property type="match status" value="1"/>
</dbReference>
<dbReference type="InterPro" id="IPR001173">
    <property type="entry name" value="Glyco_trans_2-like"/>
</dbReference>
<dbReference type="InterPro" id="IPR054028">
    <property type="entry name" value="TarS/TarP_linker"/>
</dbReference>
<protein>
    <submittedName>
        <fullName evidence="3">Glycosyltransferase</fullName>
    </submittedName>
</protein>
<dbReference type="Gene3D" id="3.90.550.10">
    <property type="entry name" value="Spore Coat Polysaccharide Biosynthesis Protein SpsA, Chain A"/>
    <property type="match status" value="1"/>
</dbReference>
<proteinExistence type="predicted"/>
<sequence length="375" mass="41718">MAPKAGSVDIGRMRARIEEANHDFQQRRRLAAARRGVRVSVIIPVFNAMPYLRQLLTSLDDQGLAQDQLQPVIVDDGSTDGSAEALDAFASTHPSAIVIHQANSGWPGQPRNRALGHAVGRWVFFADADDYLAPNALRDLADFGDLQDAQVVFPRVCRCGTRSGGRPFTTTLESVTKKQAYRNFTPHKLVRRDLIEQHQLRFPEGKVRLEDGIFFSRCYLLADRMSALADRDLYFLRGRDDGGNISSQRIEPEPYVASLERIAQNVYELSRGPKMTRALLAEVMRRKIFKIYVPGRFPRYPAALQDRWIAAHQGFLDKHLTDDIREALSPGNTELADLLLARNRADLLAGIADIAAREDPIAGQVDTPAAPVVAG</sequence>
<dbReference type="Proteomes" id="UP000319263">
    <property type="component" value="Chromosome"/>
</dbReference>
<accession>A0A516PZE7</accession>
<evidence type="ECO:0000313" key="3">
    <source>
        <dbReference type="EMBL" id="QDP96553.1"/>
    </source>
</evidence>
<feature type="domain" description="Glycosyltransferase 2-like" evidence="1">
    <location>
        <begin position="40"/>
        <end position="171"/>
    </location>
</feature>
<dbReference type="Pfam" id="PF22181">
    <property type="entry name" value="TarS_linker"/>
    <property type="match status" value="1"/>
</dbReference>
<dbReference type="PANTHER" id="PTHR22916">
    <property type="entry name" value="GLYCOSYLTRANSFERASE"/>
    <property type="match status" value="1"/>
</dbReference>
<dbReference type="AlphaFoldDB" id="A0A516PZE7"/>
<gene>
    <name evidence="3" type="ORF">FOE78_12125</name>
</gene>
<dbReference type="Pfam" id="PF00535">
    <property type="entry name" value="Glycos_transf_2"/>
    <property type="match status" value="1"/>
</dbReference>
<evidence type="ECO:0000259" key="2">
    <source>
        <dbReference type="Pfam" id="PF22181"/>
    </source>
</evidence>
<feature type="domain" description="TarS/TarP linker" evidence="2">
    <location>
        <begin position="252"/>
        <end position="349"/>
    </location>
</feature>
<evidence type="ECO:0000259" key="1">
    <source>
        <dbReference type="Pfam" id="PF00535"/>
    </source>
</evidence>
<evidence type="ECO:0000313" key="4">
    <source>
        <dbReference type="Proteomes" id="UP000319263"/>
    </source>
</evidence>
<dbReference type="KEGG" id="mik:FOE78_12125"/>
<keyword evidence="4" id="KW-1185">Reference proteome</keyword>